<keyword evidence="1" id="KW-0472">Membrane</keyword>
<dbReference type="Proteomes" id="UP000273158">
    <property type="component" value="Unassembled WGS sequence"/>
</dbReference>
<feature type="transmembrane region" description="Helical" evidence="1">
    <location>
        <begin position="58"/>
        <end position="78"/>
    </location>
</feature>
<feature type="transmembrane region" description="Helical" evidence="1">
    <location>
        <begin position="482"/>
        <end position="506"/>
    </location>
</feature>
<accession>A0A498C0I1</accession>
<feature type="transmembrane region" description="Helical" evidence="1">
    <location>
        <begin position="135"/>
        <end position="162"/>
    </location>
</feature>
<evidence type="ECO:0000313" key="3">
    <source>
        <dbReference type="Proteomes" id="UP000273158"/>
    </source>
</evidence>
<feature type="transmembrane region" description="Helical" evidence="1">
    <location>
        <begin position="27"/>
        <end position="46"/>
    </location>
</feature>
<feature type="transmembrane region" description="Helical" evidence="1">
    <location>
        <begin position="201"/>
        <end position="221"/>
    </location>
</feature>
<keyword evidence="1" id="KW-0812">Transmembrane</keyword>
<organism evidence="2 3">
    <name type="scientific">Microbacterium telephonicum</name>
    <dbReference type="NCBI Taxonomy" id="1714841"/>
    <lineage>
        <taxon>Bacteria</taxon>
        <taxon>Bacillati</taxon>
        <taxon>Actinomycetota</taxon>
        <taxon>Actinomycetes</taxon>
        <taxon>Micrococcales</taxon>
        <taxon>Microbacteriaceae</taxon>
        <taxon>Microbacterium</taxon>
    </lineage>
</organism>
<feature type="transmembrane region" description="Helical" evidence="1">
    <location>
        <begin position="448"/>
        <end position="470"/>
    </location>
</feature>
<keyword evidence="1" id="KW-1133">Transmembrane helix</keyword>
<feature type="transmembrane region" description="Helical" evidence="1">
    <location>
        <begin position="326"/>
        <end position="344"/>
    </location>
</feature>
<protein>
    <submittedName>
        <fullName evidence="2">ABC-2 type transport system permease protein</fullName>
    </submittedName>
</protein>
<dbReference type="EMBL" id="RCDB01000002">
    <property type="protein sequence ID" value="RLK49132.1"/>
    <property type="molecule type" value="Genomic_DNA"/>
</dbReference>
<feature type="transmembrane region" description="Helical" evidence="1">
    <location>
        <begin position="374"/>
        <end position="395"/>
    </location>
</feature>
<feature type="transmembrane region" description="Helical" evidence="1">
    <location>
        <begin position="174"/>
        <end position="195"/>
    </location>
</feature>
<evidence type="ECO:0000313" key="2">
    <source>
        <dbReference type="EMBL" id="RLK49132.1"/>
    </source>
</evidence>
<evidence type="ECO:0000256" key="1">
    <source>
        <dbReference type="SAM" id="Phobius"/>
    </source>
</evidence>
<comment type="caution">
    <text evidence="2">The sequence shown here is derived from an EMBL/GenBank/DDBJ whole genome shotgun (WGS) entry which is preliminary data.</text>
</comment>
<dbReference type="OrthoDB" id="3261041at2"/>
<feature type="transmembrane region" description="Helical" evidence="1">
    <location>
        <begin position="99"/>
        <end position="129"/>
    </location>
</feature>
<sequence>MAAHVLRLRFDLLLGALRGDGRRRARGVLSALGLAALAVLVSWGLLRLRGAADETAMVVTVVAGAAVALGFLIAPLVVGADDLLDPRRFGVFGAEPAPLAFALLPAAFVSVPVLALVVGAVASALMWTAHGVDGVVAVLSAVLAVVTCVLLSRVAFAVSALVLRERRSRELTGLFLVGVLVIALPVVVFLASLQWGDGVPVPLVAAVEVLAVTPLGAAWALPAGAVGLGGAFVVELLIALATPLLLLGLWVWLVRRLLTTIERPLAQRGRRGLGWFAVMPGTATGVIAARSLTYWLRDPRYLVNIVIVPIAAVITMVPLLVVGVPIPVAVLVPVPLMALFLGWLPHNDLAYDSTALWLHVAASVRGAADRAGRLVPIVLLAVPLLAVTIPVAVALHGQWSVWPALVGVCASLFLTGLGLSCVSSVLAPYAASRPGDGAFQQPQRTGGGLAQGVVLVAAIVLSAPTLWGGWLALGGDVDASWATLWTGLGTGVVVLALGIALGGVVFRMRSGKLMEFVEST</sequence>
<gene>
    <name evidence="2" type="ORF">C7474_1266</name>
</gene>
<name>A0A498C0I1_9MICO</name>
<feature type="transmembrane region" description="Helical" evidence="1">
    <location>
        <begin position="301"/>
        <end position="320"/>
    </location>
</feature>
<reference evidence="2 3" key="1">
    <citation type="journal article" date="2015" name="Stand. Genomic Sci.">
        <title>Genomic Encyclopedia of Bacterial and Archaeal Type Strains, Phase III: the genomes of soil and plant-associated and newly described type strains.</title>
        <authorList>
            <person name="Whitman W.B."/>
            <person name="Woyke T."/>
            <person name="Klenk H.P."/>
            <person name="Zhou Y."/>
            <person name="Lilburn T.G."/>
            <person name="Beck B.J."/>
            <person name="De Vos P."/>
            <person name="Vandamme P."/>
            <person name="Eisen J.A."/>
            <person name="Garrity G."/>
            <person name="Hugenholtz P."/>
            <person name="Kyrpides N.C."/>
        </authorList>
    </citation>
    <scope>NUCLEOTIDE SEQUENCE [LARGE SCALE GENOMIC DNA]</scope>
    <source>
        <strain evidence="2 3">S2T63</strain>
    </source>
</reference>
<dbReference type="RefSeq" id="WP_121058123.1">
    <property type="nucleotide sequence ID" value="NZ_RCDB01000002.1"/>
</dbReference>
<proteinExistence type="predicted"/>
<dbReference type="AlphaFoldDB" id="A0A498C0I1"/>
<feature type="transmembrane region" description="Helical" evidence="1">
    <location>
        <begin position="228"/>
        <end position="252"/>
    </location>
</feature>
<keyword evidence="3" id="KW-1185">Reference proteome</keyword>
<feature type="transmembrane region" description="Helical" evidence="1">
    <location>
        <begin position="401"/>
        <end position="427"/>
    </location>
</feature>
<feature type="transmembrane region" description="Helical" evidence="1">
    <location>
        <begin position="272"/>
        <end position="289"/>
    </location>
</feature>